<dbReference type="InterPro" id="IPR036390">
    <property type="entry name" value="WH_DNA-bd_sf"/>
</dbReference>
<accession>D1BGQ1</accession>
<name>D1BGQ1_SANKS</name>
<dbReference type="GO" id="GO:0003700">
    <property type="term" value="F:DNA-binding transcription factor activity"/>
    <property type="evidence" value="ECO:0007669"/>
    <property type="project" value="InterPro"/>
</dbReference>
<evidence type="ECO:0000259" key="4">
    <source>
        <dbReference type="Pfam" id="PF01047"/>
    </source>
</evidence>
<dbReference type="Pfam" id="PF01047">
    <property type="entry name" value="MarR"/>
    <property type="match status" value="1"/>
</dbReference>
<feature type="domain" description="HTH marR-type" evidence="4">
    <location>
        <begin position="46"/>
        <end position="86"/>
    </location>
</feature>
<evidence type="ECO:0000313" key="6">
    <source>
        <dbReference type="Proteomes" id="UP000000322"/>
    </source>
</evidence>
<dbReference type="PANTHER" id="PTHR38465">
    <property type="entry name" value="HTH-TYPE TRANSCRIPTIONAL REGULATOR MJ1563-RELATED"/>
    <property type="match status" value="1"/>
</dbReference>
<dbReference type="Gene3D" id="1.10.10.10">
    <property type="entry name" value="Winged helix-like DNA-binding domain superfamily/Winged helix DNA-binding domain"/>
    <property type="match status" value="1"/>
</dbReference>
<dbReference type="GO" id="GO:0003677">
    <property type="term" value="F:DNA binding"/>
    <property type="evidence" value="ECO:0007669"/>
    <property type="project" value="UniProtKB-KW"/>
</dbReference>
<dbReference type="EMBL" id="CP001819">
    <property type="protein sequence ID" value="ACZ21628.1"/>
    <property type="molecule type" value="Genomic_DNA"/>
</dbReference>
<dbReference type="InterPro" id="IPR000835">
    <property type="entry name" value="HTH_MarR-typ"/>
</dbReference>
<dbReference type="AlphaFoldDB" id="D1BGQ1"/>
<dbReference type="InterPro" id="IPR036388">
    <property type="entry name" value="WH-like_DNA-bd_sf"/>
</dbReference>
<dbReference type="InterPro" id="IPR052362">
    <property type="entry name" value="HTH-GbsR_regulator"/>
</dbReference>
<sequence length="175" mass="19866">MPDLTEPRDRAELEPWFVERYAQYWSSQGLSAIEGRMVGFLLLSDRPVSADELAAASGASRGSVSTYTRRLIDIGFLRRVRRPGDRSHYFVMDADVWGGFLDNEHAYLVRQRELASTALALMPPTGPAHERIRNMHGYMEWLLGYYGTLRSEWARHKEGLEGPGLTETDEGPPRP</sequence>
<proteinExistence type="predicted"/>
<evidence type="ECO:0000256" key="3">
    <source>
        <dbReference type="ARBA" id="ARBA00023163"/>
    </source>
</evidence>
<evidence type="ECO:0000313" key="5">
    <source>
        <dbReference type="EMBL" id="ACZ21628.1"/>
    </source>
</evidence>
<organism evidence="5 6">
    <name type="scientific">Sanguibacter keddieii (strain ATCC 51767 / DSM 10542 / NCFB 3025 / ST-74)</name>
    <dbReference type="NCBI Taxonomy" id="446469"/>
    <lineage>
        <taxon>Bacteria</taxon>
        <taxon>Bacillati</taxon>
        <taxon>Actinomycetota</taxon>
        <taxon>Actinomycetes</taxon>
        <taxon>Micrococcales</taxon>
        <taxon>Sanguibacteraceae</taxon>
        <taxon>Sanguibacter</taxon>
    </lineage>
</organism>
<dbReference type="eggNOG" id="COG1510">
    <property type="taxonomic scope" value="Bacteria"/>
</dbReference>
<keyword evidence="6" id="KW-1185">Reference proteome</keyword>
<gene>
    <name evidence="5" type="ordered locus">Sked_17010</name>
</gene>
<keyword evidence="3" id="KW-0804">Transcription</keyword>
<reference evidence="5 6" key="1">
    <citation type="journal article" date="2009" name="Stand. Genomic Sci.">
        <title>Complete genome sequence of Sanguibacter keddieii type strain (ST-74).</title>
        <authorList>
            <person name="Ivanova N."/>
            <person name="Sikorski J."/>
            <person name="Sims D."/>
            <person name="Brettin T."/>
            <person name="Detter J.C."/>
            <person name="Han C."/>
            <person name="Lapidus A."/>
            <person name="Copeland A."/>
            <person name="Glavina Del Rio T."/>
            <person name="Nolan M."/>
            <person name="Chen F."/>
            <person name="Lucas S."/>
            <person name="Tice H."/>
            <person name="Cheng J.F."/>
            <person name="Bruce D."/>
            <person name="Goodwin L."/>
            <person name="Pitluck S."/>
            <person name="Pati A."/>
            <person name="Mavromatis K."/>
            <person name="Chen A."/>
            <person name="Palaniappan K."/>
            <person name="D'haeseleer P."/>
            <person name="Chain P."/>
            <person name="Bristow J."/>
            <person name="Eisen J.A."/>
            <person name="Markowitz V."/>
            <person name="Hugenholtz P."/>
            <person name="Goker M."/>
            <person name="Pukall R."/>
            <person name="Klenk H.P."/>
            <person name="Kyrpides N.C."/>
        </authorList>
    </citation>
    <scope>NUCLEOTIDE SEQUENCE [LARGE SCALE GENOMIC DNA]</scope>
    <source>
        <strain evidence="6">ATCC 51767 / DSM 10542 / NCFB 3025 / ST-74</strain>
    </source>
</reference>
<protein>
    <submittedName>
        <fullName evidence="5">Predicted transcriptional regulator</fullName>
    </submittedName>
</protein>
<dbReference type="HOGENOM" id="CLU_120349_2_0_11"/>
<dbReference type="STRING" id="446469.Sked_17010"/>
<keyword evidence="2" id="KW-0238">DNA-binding</keyword>
<keyword evidence="1" id="KW-0805">Transcription regulation</keyword>
<evidence type="ECO:0000256" key="2">
    <source>
        <dbReference type="ARBA" id="ARBA00023125"/>
    </source>
</evidence>
<dbReference type="PANTHER" id="PTHR38465:SF2">
    <property type="entry name" value="HTH-TYPE TRANSCRIPTIONAL REGULATOR MMPR5"/>
    <property type="match status" value="1"/>
</dbReference>
<dbReference type="KEGG" id="ske:Sked_17010"/>
<dbReference type="Proteomes" id="UP000000322">
    <property type="component" value="Chromosome"/>
</dbReference>
<dbReference type="SUPFAM" id="SSF46785">
    <property type="entry name" value="Winged helix' DNA-binding domain"/>
    <property type="match status" value="1"/>
</dbReference>
<evidence type="ECO:0000256" key="1">
    <source>
        <dbReference type="ARBA" id="ARBA00023015"/>
    </source>
</evidence>